<dbReference type="EMBL" id="MQWB01000013">
    <property type="protein sequence ID" value="OZC01259.1"/>
    <property type="molecule type" value="Genomic_DNA"/>
</dbReference>
<dbReference type="AlphaFoldDB" id="A0A259TU32"/>
<feature type="non-terminal residue" evidence="2">
    <location>
        <position position="813"/>
    </location>
</feature>
<feature type="compositionally biased region" description="Low complexity" evidence="1">
    <location>
        <begin position="300"/>
        <end position="312"/>
    </location>
</feature>
<keyword evidence="3" id="KW-1185">Reference proteome</keyword>
<dbReference type="Proteomes" id="UP000216446">
    <property type="component" value="Unassembled WGS sequence"/>
</dbReference>
<feature type="region of interest" description="Disordered" evidence="1">
    <location>
        <begin position="252"/>
        <end position="275"/>
    </location>
</feature>
<feature type="region of interest" description="Disordered" evidence="1">
    <location>
        <begin position="793"/>
        <end position="813"/>
    </location>
</feature>
<sequence>PAPDPTLRERPLVDKVPALDAFFEWLHGALRGHTEKSDLLREYDLLPPAPSSTAADAAPTAQPDGLVIALADGDTKSDPLGSSAGLGVLLRPADNGTPAPASCLTLADLHAAGRTLTEAALVPIRLVPRNGLLRPLVTYQNHPLSAVSPAAGFVAPSLVPDRMGDADDGVDDTAPVFRNPYGSASGWSLARLSYGASYQVAAFQTGSGGILPREIAQDDEPTRLDPDKLESPGAVDAWADYVHQRLIAVGPLRLSTPSPGSPRGPGLSDRLELPPVPEGVFPLARSLERSQDPKNPAGPAPLLLLRPPQTGTPGRGAGRSAGRRRVPAPSTFTLEIRPPVVDPDVWLQCLQTIRPNDTPPADPAPPLERTRSQAAHVLAESAKRRSTGEPVKGTGVPDNLCDPFVLGLDAVLTRIDQNVPDAAKQESITFRLPSMQGGLSGEEVDAIGCEISVDERASLRVDGQTLKVQAPEGSVWRLSLRPTLRQRDGHGFFRSPPAGDGAPQKGLPEYGGARDLLIEVATPHLPAPDDLYEALHVESFPSLRETTLVTDPDGSPALGDGGGRPAERLVVSLNGAALGDRARWLHDARVLVQEWAWDGRPLEKDQAVEPIFQPPGNGVEYPAWDATLFGDRPPSGAESHPAIADFGLCGASPRAVLYTRDLSPTRGAQAYRVAVEVTSRYAPLWDDAPTRASYEAGRESVEDAPFAWRHRVVPSRLRQTPPPPSIRFIVPLTEAASTDADPRAAGALVLLNEPWFAHGGLSEVLTAEIVTTDVPPGADGQAARLLEIGPDPILTGEARPLPESPSLPLSESP</sequence>
<feature type="region of interest" description="Disordered" evidence="1">
    <location>
        <begin position="353"/>
        <end position="395"/>
    </location>
</feature>
<evidence type="ECO:0000313" key="3">
    <source>
        <dbReference type="Proteomes" id="UP000216446"/>
    </source>
</evidence>
<feature type="compositionally biased region" description="Pro residues" evidence="1">
    <location>
        <begin position="357"/>
        <end position="366"/>
    </location>
</feature>
<proteinExistence type="predicted"/>
<protein>
    <submittedName>
        <fullName evidence="2">Uncharacterized protein</fullName>
    </submittedName>
</protein>
<feature type="non-terminal residue" evidence="2">
    <location>
        <position position="1"/>
    </location>
</feature>
<name>A0A259TU32_9BACT</name>
<feature type="region of interest" description="Disordered" evidence="1">
    <location>
        <begin position="288"/>
        <end position="326"/>
    </location>
</feature>
<accession>A0A259TU32</accession>
<reference evidence="2 3" key="1">
    <citation type="submission" date="2016-11" db="EMBL/GenBank/DDBJ databases">
        <title>Study of marine rhodopsin-containing bacteria.</title>
        <authorList>
            <person name="Yoshizawa S."/>
            <person name="Kumagai Y."/>
            <person name="Kogure K."/>
        </authorList>
    </citation>
    <scope>NUCLEOTIDE SEQUENCE [LARGE SCALE GENOMIC DNA]</scope>
    <source>
        <strain evidence="2 3">SG-29</strain>
    </source>
</reference>
<organism evidence="2 3">
    <name type="scientific">Rubricoccus marinus</name>
    <dbReference type="NCBI Taxonomy" id="716817"/>
    <lineage>
        <taxon>Bacteria</taxon>
        <taxon>Pseudomonadati</taxon>
        <taxon>Rhodothermota</taxon>
        <taxon>Rhodothermia</taxon>
        <taxon>Rhodothermales</taxon>
        <taxon>Rubricoccaceae</taxon>
        <taxon>Rubricoccus</taxon>
    </lineage>
</organism>
<dbReference type="InParanoid" id="A0A259TU32"/>
<evidence type="ECO:0000256" key="1">
    <source>
        <dbReference type="SAM" id="MobiDB-lite"/>
    </source>
</evidence>
<evidence type="ECO:0000313" key="2">
    <source>
        <dbReference type="EMBL" id="OZC01259.1"/>
    </source>
</evidence>
<gene>
    <name evidence="2" type="ORF">BSZ36_18180</name>
</gene>
<comment type="caution">
    <text evidence="2">The sequence shown here is derived from an EMBL/GenBank/DDBJ whole genome shotgun (WGS) entry which is preliminary data.</text>
</comment>
<feature type="compositionally biased region" description="Low complexity" evidence="1">
    <location>
        <begin position="804"/>
        <end position="813"/>
    </location>
</feature>